<dbReference type="Gene3D" id="1.25.10.10">
    <property type="entry name" value="Leucine-rich Repeat Variant"/>
    <property type="match status" value="1"/>
</dbReference>
<evidence type="ECO:0000256" key="1">
    <source>
        <dbReference type="SAM" id="MobiDB-lite"/>
    </source>
</evidence>
<evidence type="ECO:0000313" key="3">
    <source>
        <dbReference type="EMBL" id="KAF6003169.1"/>
    </source>
</evidence>
<dbReference type="GO" id="GO:0005847">
    <property type="term" value="C:mRNA cleavage and polyadenylation specificity factor complex"/>
    <property type="evidence" value="ECO:0007669"/>
    <property type="project" value="TreeGrafter"/>
</dbReference>
<feature type="domain" description="SAP" evidence="2">
    <location>
        <begin position="708"/>
        <end position="742"/>
    </location>
</feature>
<feature type="compositionally biased region" description="Polar residues" evidence="1">
    <location>
        <begin position="639"/>
        <end position="669"/>
    </location>
</feature>
<keyword evidence="4" id="KW-1185">Reference proteome</keyword>
<dbReference type="SUPFAM" id="SSF68906">
    <property type="entry name" value="SAP domain"/>
    <property type="match status" value="1"/>
</dbReference>
<dbReference type="PROSITE" id="PS50800">
    <property type="entry name" value="SAP"/>
    <property type="match status" value="1"/>
</dbReference>
<evidence type="ECO:0000313" key="4">
    <source>
        <dbReference type="Proteomes" id="UP000530660"/>
    </source>
</evidence>
<feature type="compositionally biased region" description="Basic and acidic residues" evidence="1">
    <location>
        <begin position="600"/>
        <end position="613"/>
    </location>
</feature>
<feature type="region of interest" description="Disordered" evidence="1">
    <location>
        <begin position="758"/>
        <end position="867"/>
    </location>
</feature>
<feature type="compositionally biased region" description="Polar residues" evidence="1">
    <location>
        <begin position="808"/>
        <end position="842"/>
    </location>
</feature>
<name>A0A7J7IKF2_9RHOD</name>
<evidence type="ECO:0000259" key="2">
    <source>
        <dbReference type="PROSITE" id="PS50800"/>
    </source>
</evidence>
<dbReference type="Gene3D" id="1.10.720.30">
    <property type="entry name" value="SAP domain"/>
    <property type="match status" value="1"/>
</dbReference>
<dbReference type="InterPro" id="IPR022075">
    <property type="entry name" value="Symplekin_C"/>
</dbReference>
<dbReference type="Proteomes" id="UP000530660">
    <property type="component" value="Unassembled WGS sequence"/>
</dbReference>
<dbReference type="Pfam" id="PF12295">
    <property type="entry name" value="Symplekin_C"/>
    <property type="match status" value="1"/>
</dbReference>
<dbReference type="OrthoDB" id="331600at2759"/>
<dbReference type="SMART" id="SM00513">
    <property type="entry name" value="SAP"/>
    <property type="match status" value="1"/>
</dbReference>
<dbReference type="EMBL" id="VWRR01000007">
    <property type="protein sequence ID" value="KAF6003169.1"/>
    <property type="molecule type" value="Genomic_DNA"/>
</dbReference>
<comment type="caution">
    <text evidence="3">The sequence shown here is derived from an EMBL/GenBank/DDBJ whole genome shotgun (WGS) entry which is preliminary data.</text>
</comment>
<dbReference type="PANTHER" id="PTHR15245:SF20">
    <property type="entry name" value="SYMPLEKIN"/>
    <property type="match status" value="1"/>
</dbReference>
<dbReference type="PANTHER" id="PTHR15245">
    <property type="entry name" value="SYMPLEKIN-RELATED"/>
    <property type="match status" value="1"/>
</dbReference>
<dbReference type="InterPro" id="IPR003034">
    <property type="entry name" value="SAP_dom"/>
</dbReference>
<dbReference type="InterPro" id="IPR021850">
    <property type="entry name" value="Symplekin/Pta1"/>
</dbReference>
<gene>
    <name evidence="3" type="ORF">F1559_000214</name>
</gene>
<sequence>MSSETETRLESSDSRNRWRDWEATVERVIRWLPPVHPLWWYRATSYQPSEHARQAAALVPKLITDPLDWFDERSSKTLKKEPNDMWLSSFVAVWPEHVVALVERARPVNGAVVLLEATAALLRLIQHNDTATKRIRLLLAVNVLLRTLRSFLEALAWDDWSLLGAEDTHDSDESGRSPGTPADARAQVSNSLMHLLDHMLQPETFSEATGSARLQSQLFKLAELVVLSFTSSPMDWASRTFSERDLVALMPLFSAEQCQQWVESALSRIAQTPGASFVPLLTKAESLASVARRRADLVMNMLVPLFDVAFRESLHLKRISQKQSAALNLRVLFLGLLRCPHTLAFREELNAALELFGAADQAENAVSFAEALERDLALEQGSLAPWSRAVPEAPTCRQLEDSEQVVRILVGITSSTPLSLAELVLDTFRNMPAGIPPHLAQNEEASRMDPRLRAHLLASQRSKTPLIEGVRNELKSRLAEEVKRRRPVIRAQAPAVTAPALSVEQLQTLGQQAVQRLLQAEDVMELCGATELRLALLVWLLARANYGESAFAEVVVDFIMQDFASRAELALRWLTALAALDLSTAPSELELEHGQKRTYVEAGLEDNKREQGAKRLRPSLPSPTRTRASKGYDFETHPVSVSTATTTRTESRQQEAPSTDVVRSTSSMTPLGRDAAPSATIRAETTLVEPSQKKPVVAQSSELDETRVKQMTVAQLKAELEKRQLDTKGLKKVLLERLLEALATERQSDAWPRAVAIDSAGGSETSPYPDPRRQRETGATDASRLGTTLSSDSAAVPPISGTVHGHLSTDQGSSRLSTSEMTFPNQAQKTDGTSSFATQTRPTDNDDGTDTDRKRGSPVASETPETILADSRYERLLDVFLQRITSQGNVSDTAFAQFLADLCRVPPWIYPLLSQMAKEPRQSGAALAALRDLVCNRYGRDRLRALDTVLGLVCSDDELVRGPASRLLADTLFAEHASVAPLIAQRLQSWMLTALECALDDTRESSRARLEWLAMAYMAAARHDISLIVFFVVELYARAAVDQTMAARLVVLLADRALFRWSATDQRLVSLIRDASIPATSLAIDQVVASVAETLQSQGGRLPSAFTEAVWQRFQAEQRAHLLLPVLGALSPEQAHEALPHLVQQLEPAERRLAWERLVIASGRTPAPFTASGLVEALHWLDTQRHAIALKRQMDAVQTCFELESVFPAQCWASALQNMVRSSRPLPLMIMRSLLQVLARYPKTHHWMLQLLSVLVERRIWEYPKLWPGFLRACVMLMPQSATVVIAQLPRATLEQALNESADLRDALTAFAEQHQGELETAELIQ</sequence>
<dbReference type="Pfam" id="PF02037">
    <property type="entry name" value="SAP"/>
    <property type="match status" value="1"/>
</dbReference>
<dbReference type="InterPro" id="IPR011989">
    <property type="entry name" value="ARM-like"/>
</dbReference>
<feature type="region of interest" description="Disordered" evidence="1">
    <location>
        <begin position="600"/>
        <end position="677"/>
    </location>
</feature>
<organism evidence="3 4">
    <name type="scientific">Cyanidiococcus yangmingshanensis</name>
    <dbReference type="NCBI Taxonomy" id="2690220"/>
    <lineage>
        <taxon>Eukaryota</taxon>
        <taxon>Rhodophyta</taxon>
        <taxon>Bangiophyceae</taxon>
        <taxon>Cyanidiales</taxon>
        <taxon>Cyanidiaceae</taxon>
        <taxon>Cyanidiococcus</taxon>
    </lineage>
</organism>
<accession>A0A7J7IKF2</accession>
<proteinExistence type="predicted"/>
<dbReference type="InterPro" id="IPR036361">
    <property type="entry name" value="SAP_dom_sf"/>
</dbReference>
<reference evidence="3 4" key="1">
    <citation type="journal article" date="2020" name="J. Phycol.">
        <title>Comparative genome analysis reveals Cyanidiococcus gen. nov., a new extremophilic red algal genus sister to Cyanidioschyzon (Cyanidioschyzonaceae, Rhodophyta).</title>
        <authorList>
            <person name="Liu S.-L."/>
            <person name="Chiang Y.-R."/>
            <person name="Yoon H.S."/>
            <person name="Fu H.-Y."/>
        </authorList>
    </citation>
    <scope>NUCLEOTIDE SEQUENCE [LARGE SCALE GENOMIC DNA]</scope>
    <source>
        <strain evidence="3 4">THAL066</strain>
    </source>
</reference>
<protein>
    <recommendedName>
        <fullName evidence="2">SAP domain-containing protein</fullName>
    </recommendedName>
</protein>